<name>A0A1D6GRA1_MAIZE</name>
<dbReference type="EMBL" id="CM000781">
    <property type="protein sequence ID" value="AQK65636.1"/>
    <property type="molecule type" value="Genomic_DNA"/>
</dbReference>
<accession>A0A1D6GRA1</accession>
<evidence type="ECO:0000313" key="1">
    <source>
        <dbReference type="EMBL" id="AQK65636.1"/>
    </source>
</evidence>
<gene>
    <name evidence="1" type="ORF">ZEAMMB73_Zm00001d014256</name>
</gene>
<sequence length="98" mass="11354">MKTKTYVQTTECQSPFFHFYRGADRMFRTIVLADFCIAQILTNFMIICLLGSANNLPMVDSMLRNACTVRINLGFMQICPLWITCLETPLLLWIIYGF</sequence>
<reference evidence="1" key="1">
    <citation type="submission" date="2015-12" db="EMBL/GenBank/DDBJ databases">
        <title>Update maize B73 reference genome by single molecule sequencing technologies.</title>
        <authorList>
            <consortium name="Maize Genome Sequencing Project"/>
            <person name="Ware D."/>
        </authorList>
    </citation>
    <scope>NUCLEOTIDE SEQUENCE</scope>
    <source>
        <tissue evidence="1">Seedling</tissue>
    </source>
</reference>
<dbReference type="AlphaFoldDB" id="A0A1D6GRA1"/>
<protein>
    <submittedName>
        <fullName evidence="1">Sas10/Utp3/C1D family</fullName>
    </submittedName>
</protein>
<organism evidence="1">
    <name type="scientific">Zea mays</name>
    <name type="common">Maize</name>
    <dbReference type="NCBI Taxonomy" id="4577"/>
    <lineage>
        <taxon>Eukaryota</taxon>
        <taxon>Viridiplantae</taxon>
        <taxon>Streptophyta</taxon>
        <taxon>Embryophyta</taxon>
        <taxon>Tracheophyta</taxon>
        <taxon>Spermatophyta</taxon>
        <taxon>Magnoliopsida</taxon>
        <taxon>Liliopsida</taxon>
        <taxon>Poales</taxon>
        <taxon>Poaceae</taxon>
        <taxon>PACMAD clade</taxon>
        <taxon>Panicoideae</taxon>
        <taxon>Andropogonodae</taxon>
        <taxon>Andropogoneae</taxon>
        <taxon>Tripsacinae</taxon>
        <taxon>Zea</taxon>
    </lineage>
</organism>
<proteinExistence type="predicted"/>